<accession>A0A0N8GS30</accession>
<dbReference type="PROSITE" id="PS50110">
    <property type="entry name" value="RESPONSE_REGULATORY"/>
    <property type="match status" value="1"/>
</dbReference>
<dbReference type="InterPro" id="IPR050595">
    <property type="entry name" value="Bact_response_regulator"/>
</dbReference>
<feature type="domain" description="Response regulatory" evidence="4">
    <location>
        <begin position="16"/>
        <end position="127"/>
    </location>
</feature>
<gene>
    <name evidence="5" type="ORF">SE18_10605</name>
</gene>
<dbReference type="Gene3D" id="3.40.50.2300">
    <property type="match status" value="1"/>
</dbReference>
<dbReference type="AlphaFoldDB" id="A0A0N8GS30"/>
<dbReference type="PANTHER" id="PTHR44591:SF14">
    <property type="entry name" value="PROTEIN PILG"/>
    <property type="match status" value="1"/>
</dbReference>
<dbReference type="InterPro" id="IPR011006">
    <property type="entry name" value="CheY-like_superfamily"/>
</dbReference>
<dbReference type="Proteomes" id="UP000050277">
    <property type="component" value="Unassembled WGS sequence"/>
</dbReference>
<keyword evidence="2" id="KW-0902">Two-component regulatory system</keyword>
<dbReference type="GO" id="GO:0000160">
    <property type="term" value="P:phosphorelay signal transduction system"/>
    <property type="evidence" value="ECO:0007669"/>
    <property type="project" value="UniProtKB-KW"/>
</dbReference>
<feature type="modified residue" description="4-aspartylphosphate" evidence="3">
    <location>
        <position position="65"/>
    </location>
</feature>
<name>A0A0N8GS30_9CHLR</name>
<keyword evidence="6" id="KW-1185">Reference proteome</keyword>
<evidence type="ECO:0000256" key="2">
    <source>
        <dbReference type="ARBA" id="ARBA00023012"/>
    </source>
</evidence>
<dbReference type="STRING" id="70996.SE18_10605"/>
<reference evidence="5 6" key="1">
    <citation type="submission" date="2015-07" db="EMBL/GenBank/DDBJ databases">
        <title>Whole genome sequence of Herpetosiphon geysericola DSM 7119.</title>
        <authorList>
            <person name="Hemp J."/>
            <person name="Ward L.M."/>
            <person name="Pace L.A."/>
            <person name="Fischer W.W."/>
        </authorList>
    </citation>
    <scope>NUCLEOTIDE SEQUENCE [LARGE SCALE GENOMIC DNA]</scope>
    <source>
        <strain evidence="5 6">DSM 7119</strain>
    </source>
</reference>
<evidence type="ECO:0000259" key="4">
    <source>
        <dbReference type="PROSITE" id="PS50110"/>
    </source>
</evidence>
<proteinExistence type="predicted"/>
<protein>
    <recommendedName>
        <fullName evidence="4">Response regulatory domain-containing protein</fullName>
    </recommendedName>
</protein>
<dbReference type="SMART" id="SM00448">
    <property type="entry name" value="REC"/>
    <property type="match status" value="1"/>
</dbReference>
<evidence type="ECO:0000256" key="1">
    <source>
        <dbReference type="ARBA" id="ARBA00022553"/>
    </source>
</evidence>
<sequence length="129" mass="14442">MSHGDKRSHCVVAGKQILIVDDEDSIADMIADALRDEGYTVEVAYDGRRGLEAAQRIQPALVLTDVMMPFMDGIKMAELVQREFGPSAPSFVFMSAVDCRDQTQLYGQFLFKPFTLDILFDTVETLMNN</sequence>
<dbReference type="Pfam" id="PF00072">
    <property type="entry name" value="Response_reg"/>
    <property type="match status" value="1"/>
</dbReference>
<keyword evidence="1 3" id="KW-0597">Phosphoprotein</keyword>
<evidence type="ECO:0000256" key="3">
    <source>
        <dbReference type="PROSITE-ProRule" id="PRU00169"/>
    </source>
</evidence>
<dbReference type="PANTHER" id="PTHR44591">
    <property type="entry name" value="STRESS RESPONSE REGULATOR PROTEIN 1"/>
    <property type="match status" value="1"/>
</dbReference>
<dbReference type="InterPro" id="IPR001789">
    <property type="entry name" value="Sig_transdc_resp-reg_receiver"/>
</dbReference>
<dbReference type="SUPFAM" id="SSF52172">
    <property type="entry name" value="CheY-like"/>
    <property type="match status" value="1"/>
</dbReference>
<dbReference type="EMBL" id="LGKP01000017">
    <property type="protein sequence ID" value="KPL88154.1"/>
    <property type="molecule type" value="Genomic_DNA"/>
</dbReference>
<evidence type="ECO:0000313" key="6">
    <source>
        <dbReference type="Proteomes" id="UP000050277"/>
    </source>
</evidence>
<organism evidence="5 6">
    <name type="scientific">Herpetosiphon geysericola</name>
    <dbReference type="NCBI Taxonomy" id="70996"/>
    <lineage>
        <taxon>Bacteria</taxon>
        <taxon>Bacillati</taxon>
        <taxon>Chloroflexota</taxon>
        <taxon>Chloroflexia</taxon>
        <taxon>Herpetosiphonales</taxon>
        <taxon>Herpetosiphonaceae</taxon>
        <taxon>Herpetosiphon</taxon>
    </lineage>
</organism>
<evidence type="ECO:0000313" key="5">
    <source>
        <dbReference type="EMBL" id="KPL88154.1"/>
    </source>
</evidence>
<comment type="caution">
    <text evidence="5">The sequence shown here is derived from an EMBL/GenBank/DDBJ whole genome shotgun (WGS) entry which is preliminary data.</text>
</comment>